<evidence type="ECO:0000256" key="1">
    <source>
        <dbReference type="SAM" id="Phobius"/>
    </source>
</evidence>
<organism evidence="2 3">
    <name type="scientific">Candidatus Lokiarchaeum ossiferum</name>
    <dbReference type="NCBI Taxonomy" id="2951803"/>
    <lineage>
        <taxon>Archaea</taxon>
        <taxon>Promethearchaeati</taxon>
        <taxon>Promethearchaeota</taxon>
        <taxon>Promethearchaeia</taxon>
        <taxon>Promethearchaeales</taxon>
        <taxon>Promethearchaeaceae</taxon>
        <taxon>Candidatus Lokiarchaeum</taxon>
    </lineage>
</organism>
<accession>A0ABY6HSL5</accession>
<dbReference type="Proteomes" id="UP001208689">
    <property type="component" value="Chromosome"/>
</dbReference>
<keyword evidence="3" id="KW-1185">Reference proteome</keyword>
<name>A0ABY6HSL5_9ARCH</name>
<proteinExistence type="predicted"/>
<feature type="transmembrane region" description="Helical" evidence="1">
    <location>
        <begin position="18"/>
        <end position="37"/>
    </location>
</feature>
<keyword evidence="1" id="KW-0812">Transmembrane</keyword>
<keyword evidence="1" id="KW-1133">Transmembrane helix</keyword>
<dbReference type="EMBL" id="CP104013">
    <property type="protein sequence ID" value="UYP46415.1"/>
    <property type="molecule type" value="Genomic_DNA"/>
</dbReference>
<evidence type="ECO:0000313" key="3">
    <source>
        <dbReference type="Proteomes" id="UP001208689"/>
    </source>
</evidence>
<reference evidence="2" key="1">
    <citation type="submission" date="2022-09" db="EMBL/GenBank/DDBJ databases">
        <title>Actin cytoskeleton and complex cell architecture in an #Asgard archaeon.</title>
        <authorList>
            <person name="Ponce Toledo R.I."/>
            <person name="Schleper C."/>
            <person name="Rodrigues Oliveira T."/>
            <person name="Wollweber F."/>
            <person name="Xu J."/>
            <person name="Rittmann S."/>
            <person name="Klingl A."/>
            <person name="Pilhofer M."/>
        </authorList>
    </citation>
    <scope>NUCLEOTIDE SEQUENCE</scope>
    <source>
        <strain evidence="2">B-35</strain>
    </source>
</reference>
<evidence type="ECO:0000313" key="2">
    <source>
        <dbReference type="EMBL" id="UYP46415.1"/>
    </source>
</evidence>
<sequence>MVFLPMQLSNWSMDNYKLILQLFSAGLIILLLVYVGLSSKENN</sequence>
<keyword evidence="1" id="KW-0472">Membrane</keyword>
<gene>
    <name evidence="2" type="ORF">NEF87_002700</name>
</gene>
<protein>
    <submittedName>
        <fullName evidence="2">Uncharacterized protein</fullName>
    </submittedName>
</protein>